<keyword evidence="1" id="KW-0560">Oxidoreductase</keyword>
<dbReference type="RefSeq" id="WP_116886032.1">
    <property type="nucleotide sequence ID" value="NZ_CABMMC010000148.1"/>
</dbReference>
<dbReference type="Pfam" id="PF22725">
    <property type="entry name" value="GFO_IDH_MocA_C3"/>
    <property type="match status" value="1"/>
</dbReference>
<comment type="caution">
    <text evidence="5">The sequence shown here is derived from an EMBL/GenBank/DDBJ whole genome shotgun (WGS) entry which is preliminary data.</text>
</comment>
<dbReference type="Pfam" id="PF01408">
    <property type="entry name" value="GFO_IDH_MocA"/>
    <property type="match status" value="1"/>
</dbReference>
<evidence type="ECO:0000259" key="2">
    <source>
        <dbReference type="Pfam" id="PF01408"/>
    </source>
</evidence>
<dbReference type="Proteomes" id="UP000245959">
    <property type="component" value="Unassembled WGS sequence"/>
</dbReference>
<gene>
    <name evidence="5" type="ORF">C8D82_1585</name>
    <name evidence="4" type="ORF">HF882_11210</name>
</gene>
<dbReference type="SUPFAM" id="SSF51735">
    <property type="entry name" value="NAD(P)-binding Rossmann-fold domains"/>
    <property type="match status" value="1"/>
</dbReference>
<dbReference type="Proteomes" id="UP000576225">
    <property type="component" value="Unassembled WGS sequence"/>
</dbReference>
<evidence type="ECO:0000313" key="6">
    <source>
        <dbReference type="Proteomes" id="UP000245959"/>
    </source>
</evidence>
<dbReference type="OrthoDB" id="9815825at2"/>
<evidence type="ECO:0000313" key="5">
    <source>
        <dbReference type="EMBL" id="PVY32008.1"/>
    </source>
</evidence>
<dbReference type="Gene3D" id="3.40.50.720">
    <property type="entry name" value="NAD(P)-binding Rossmann-like Domain"/>
    <property type="match status" value="1"/>
</dbReference>
<dbReference type="EMBL" id="QEKH01000058">
    <property type="protein sequence ID" value="PVY32008.1"/>
    <property type="molecule type" value="Genomic_DNA"/>
</dbReference>
<dbReference type="SUPFAM" id="SSF55347">
    <property type="entry name" value="Glyceraldehyde-3-phosphate dehydrogenase-like, C-terminal domain"/>
    <property type="match status" value="1"/>
</dbReference>
<dbReference type="PANTHER" id="PTHR43818">
    <property type="entry name" value="BCDNA.GH03377"/>
    <property type="match status" value="1"/>
</dbReference>
<dbReference type="Gene3D" id="3.30.360.10">
    <property type="entry name" value="Dihydrodipicolinate Reductase, domain 2"/>
    <property type="match status" value="1"/>
</dbReference>
<accession>A0A2U1AB86</accession>
<protein>
    <submittedName>
        <fullName evidence="4">Gfo/Idh/MocA family oxidoreductase</fullName>
    </submittedName>
    <submittedName>
        <fullName evidence="5">Putative dehydrogenase</fullName>
    </submittedName>
</protein>
<feature type="domain" description="GFO/IDH/MocA-like oxidoreductase" evidence="3">
    <location>
        <begin position="130"/>
        <end position="270"/>
    </location>
</feature>
<dbReference type="GO" id="GO:0000166">
    <property type="term" value="F:nucleotide binding"/>
    <property type="evidence" value="ECO:0007669"/>
    <property type="project" value="InterPro"/>
</dbReference>
<evidence type="ECO:0000313" key="4">
    <source>
        <dbReference type="EMBL" id="NMD87153.1"/>
    </source>
</evidence>
<dbReference type="InterPro" id="IPR055170">
    <property type="entry name" value="GFO_IDH_MocA-like_dom"/>
</dbReference>
<dbReference type="EMBL" id="JABAEW010000019">
    <property type="protein sequence ID" value="NMD87153.1"/>
    <property type="molecule type" value="Genomic_DNA"/>
</dbReference>
<proteinExistence type="predicted"/>
<reference evidence="4 7" key="2">
    <citation type="submission" date="2020-04" db="EMBL/GenBank/DDBJ databases">
        <authorList>
            <person name="Hitch T.C.A."/>
            <person name="Wylensek D."/>
            <person name="Clavel T."/>
        </authorList>
    </citation>
    <scope>NUCLEOTIDE SEQUENCE [LARGE SCALE GENOMIC DNA]</scope>
    <source>
        <strain evidence="4 7">COR2-253-APC-1A</strain>
    </source>
</reference>
<dbReference type="PANTHER" id="PTHR43818:SF11">
    <property type="entry name" value="BCDNA.GH03377"/>
    <property type="match status" value="1"/>
</dbReference>
<organism evidence="5 6">
    <name type="scientific">Victivallis vadensis</name>
    <dbReference type="NCBI Taxonomy" id="172901"/>
    <lineage>
        <taxon>Bacteria</taxon>
        <taxon>Pseudomonadati</taxon>
        <taxon>Lentisphaerota</taxon>
        <taxon>Lentisphaeria</taxon>
        <taxon>Victivallales</taxon>
        <taxon>Victivallaceae</taxon>
        <taxon>Victivallis</taxon>
    </lineage>
</organism>
<keyword evidence="6" id="KW-1185">Reference proteome</keyword>
<dbReference type="AlphaFoldDB" id="A0A2U1AB86"/>
<name>A0A2U1AB86_9BACT</name>
<evidence type="ECO:0000259" key="3">
    <source>
        <dbReference type="Pfam" id="PF22725"/>
    </source>
</evidence>
<sequence>MKKTKIGIVGCGMISETYFNASKKFTNIEVVACSDIIPERSKAKFEAHGVPNMTNDELFAIPEIEIVLNLTPPQVHSKIAMDTLNAGKHAYSEKPFGVDADDAAKVVALAQKKGLRVGCAPDTFLGGGQQTARKMIDDGWIGKPLCGTAIVMGRGPEKWGQAPFFYDYGAGPMLDLGPYYMTALVNMLGPAKSVTAVTTKGFDYRTFGAEVAEQYQAQYKPYDKYPVNVTTHLTGVVEFVSGAVITVIASFDVYKHGHAPIEIYGTEGSLQVPDPNTFGGPVRLFRPGYEDWKDVPLAFGYTENSRSIGAADMANALQSGRPHRASGALANHVLEIMLSFDKSSKLGAKVELTTSCERPAPLPLGLEEGQLPE</sequence>
<evidence type="ECO:0000256" key="1">
    <source>
        <dbReference type="ARBA" id="ARBA00023002"/>
    </source>
</evidence>
<dbReference type="InterPro" id="IPR050463">
    <property type="entry name" value="Gfo/Idh/MocA_oxidrdct_glycsds"/>
</dbReference>
<dbReference type="InterPro" id="IPR000683">
    <property type="entry name" value="Gfo/Idh/MocA-like_OxRdtase_N"/>
</dbReference>
<evidence type="ECO:0000313" key="7">
    <source>
        <dbReference type="Proteomes" id="UP000576225"/>
    </source>
</evidence>
<dbReference type="GO" id="GO:0016491">
    <property type="term" value="F:oxidoreductase activity"/>
    <property type="evidence" value="ECO:0007669"/>
    <property type="project" value="UniProtKB-KW"/>
</dbReference>
<dbReference type="GeneID" id="78297295"/>
<reference evidence="5 6" key="1">
    <citation type="submission" date="2018-04" db="EMBL/GenBank/DDBJ databases">
        <title>Genomic Encyclopedia of Type Strains, Phase IV (KMG-IV): sequencing the most valuable type-strain genomes for metagenomic binning, comparative biology and taxonomic classification.</title>
        <authorList>
            <person name="Goeker M."/>
        </authorList>
    </citation>
    <scope>NUCLEOTIDE SEQUENCE [LARGE SCALE GENOMIC DNA]</scope>
    <source>
        <strain evidence="5 6">DSM 14823</strain>
    </source>
</reference>
<feature type="domain" description="Gfo/Idh/MocA-like oxidoreductase N-terminal" evidence="2">
    <location>
        <begin position="5"/>
        <end position="118"/>
    </location>
</feature>
<dbReference type="InterPro" id="IPR036291">
    <property type="entry name" value="NAD(P)-bd_dom_sf"/>
</dbReference>